<evidence type="ECO:0000256" key="2">
    <source>
        <dbReference type="SAM" id="SignalP"/>
    </source>
</evidence>
<dbReference type="Proteomes" id="UP000030063">
    <property type="component" value="Unassembled WGS sequence"/>
</dbReference>
<dbReference type="InterPro" id="IPR046735">
    <property type="entry name" value="PA2779-like"/>
</dbReference>
<keyword evidence="1" id="KW-1133">Transmembrane helix</keyword>
<comment type="caution">
    <text evidence="3">The sequence shown here is derived from an EMBL/GenBank/DDBJ whole genome shotgun (WGS) entry which is preliminary data.</text>
</comment>
<evidence type="ECO:0008006" key="5">
    <source>
        <dbReference type="Google" id="ProtNLM"/>
    </source>
</evidence>
<dbReference type="STRING" id="1395571.TMS3_0121880"/>
<evidence type="ECO:0000313" key="4">
    <source>
        <dbReference type="Proteomes" id="UP000030063"/>
    </source>
</evidence>
<keyword evidence="2" id="KW-0732">Signal</keyword>
<protein>
    <recommendedName>
        <fullName evidence="5">PA2779 family protein</fullName>
    </recommendedName>
</protein>
<organism evidence="3 4">
    <name type="scientific">Pseudomonas taeanensis MS-3</name>
    <dbReference type="NCBI Taxonomy" id="1395571"/>
    <lineage>
        <taxon>Bacteria</taxon>
        <taxon>Pseudomonadati</taxon>
        <taxon>Pseudomonadota</taxon>
        <taxon>Gammaproteobacteria</taxon>
        <taxon>Pseudomonadales</taxon>
        <taxon>Pseudomonadaceae</taxon>
        <taxon>Pseudomonas</taxon>
    </lineage>
</organism>
<keyword evidence="4" id="KW-1185">Reference proteome</keyword>
<feature type="transmembrane region" description="Helical" evidence="1">
    <location>
        <begin position="98"/>
        <end position="117"/>
    </location>
</feature>
<reference evidence="3 4" key="1">
    <citation type="journal article" date="2014" name="Genome Announc.">
        <title>Draft Genome Sequence of Petroleum Oil-Degrading Marine Bacterium Pseudomonas taeanensis Strain MS-3, Isolated from a Crude Oil-Contaminated Seashore.</title>
        <authorList>
            <person name="Lee S.Y."/>
            <person name="Kim S.H."/>
            <person name="Lee D.G."/>
            <person name="Shin S."/>
            <person name="Yun S.H."/>
            <person name="Choi C.W."/>
            <person name="Chung Y.H."/>
            <person name="Choi J.S."/>
            <person name="Kahng H.Y."/>
            <person name="Kim S.I."/>
        </authorList>
    </citation>
    <scope>NUCLEOTIDE SEQUENCE [LARGE SCALE GENOMIC DNA]</scope>
    <source>
        <strain evidence="3 4">MS-3</strain>
    </source>
</reference>
<dbReference type="AlphaFoldDB" id="A0A0A1YE05"/>
<accession>A0A0A1YE05</accession>
<feature type="signal peptide" evidence="2">
    <location>
        <begin position="1"/>
        <end position="27"/>
    </location>
</feature>
<evidence type="ECO:0000256" key="1">
    <source>
        <dbReference type="SAM" id="Phobius"/>
    </source>
</evidence>
<feature type="chain" id="PRO_5001984562" description="PA2779 family protein" evidence="2">
    <location>
        <begin position="28"/>
        <end position="118"/>
    </location>
</feature>
<dbReference type="Pfam" id="PF20332">
    <property type="entry name" value="DUF6627"/>
    <property type="match status" value="1"/>
</dbReference>
<keyword evidence="1" id="KW-0472">Membrane</keyword>
<gene>
    <name evidence="3" type="ORF">TMS3_0121880</name>
</gene>
<dbReference type="NCBIfam" id="NF033919">
    <property type="entry name" value="PA2779_fam"/>
    <property type="match status" value="1"/>
</dbReference>
<dbReference type="RefSeq" id="WP_025167325.1">
    <property type="nucleotide sequence ID" value="NZ_AWSQ01000009.1"/>
</dbReference>
<dbReference type="EMBL" id="AWSQ01000009">
    <property type="protein sequence ID" value="KFX67860.1"/>
    <property type="molecule type" value="Genomic_DNA"/>
</dbReference>
<sequence length="118" mass="12493">MKFPSRNFAAALLAVCLITTLSAPTYAGIIGTQETLAEQSTQANRDKVRDFLNRADVEKKLQAMDVPAAEARIRVDALTPAEAATLAQRIDSQPAGGALSGTDFVIILLVAILVALIL</sequence>
<dbReference type="OrthoDB" id="6401969at2"/>
<proteinExistence type="predicted"/>
<name>A0A0A1YE05_9PSED</name>
<evidence type="ECO:0000313" key="3">
    <source>
        <dbReference type="EMBL" id="KFX67860.1"/>
    </source>
</evidence>
<keyword evidence="1" id="KW-0812">Transmembrane</keyword>